<evidence type="ECO:0000313" key="2">
    <source>
        <dbReference type="EMBL" id="CAI9786465.1"/>
    </source>
</evidence>
<evidence type="ECO:0000256" key="1">
    <source>
        <dbReference type="SAM" id="MobiDB-lite"/>
    </source>
</evidence>
<feature type="region of interest" description="Disordered" evidence="1">
    <location>
        <begin position="20"/>
        <end position="78"/>
    </location>
</feature>
<protein>
    <submittedName>
        <fullName evidence="2">Uncharacterized protein</fullName>
    </submittedName>
</protein>
<gene>
    <name evidence="2" type="ORF">FPE_LOCUS33895</name>
</gene>
<proteinExistence type="predicted"/>
<name>A0AAD2AJ45_9LAMI</name>
<feature type="compositionally biased region" description="Acidic residues" evidence="1">
    <location>
        <begin position="49"/>
        <end position="71"/>
    </location>
</feature>
<organism evidence="2 3">
    <name type="scientific">Fraxinus pennsylvanica</name>
    <dbReference type="NCBI Taxonomy" id="56036"/>
    <lineage>
        <taxon>Eukaryota</taxon>
        <taxon>Viridiplantae</taxon>
        <taxon>Streptophyta</taxon>
        <taxon>Embryophyta</taxon>
        <taxon>Tracheophyta</taxon>
        <taxon>Spermatophyta</taxon>
        <taxon>Magnoliopsida</taxon>
        <taxon>eudicotyledons</taxon>
        <taxon>Gunneridae</taxon>
        <taxon>Pentapetalae</taxon>
        <taxon>asterids</taxon>
        <taxon>lamiids</taxon>
        <taxon>Lamiales</taxon>
        <taxon>Oleaceae</taxon>
        <taxon>Oleeae</taxon>
        <taxon>Fraxinus</taxon>
    </lineage>
</organism>
<accession>A0AAD2AJ45</accession>
<evidence type="ECO:0000313" key="3">
    <source>
        <dbReference type="Proteomes" id="UP000834106"/>
    </source>
</evidence>
<feature type="compositionally biased region" description="Acidic residues" evidence="1">
    <location>
        <begin position="23"/>
        <end position="34"/>
    </location>
</feature>
<sequence length="122" mass="13154">MDASNKAEILKKVYKQVEADKNGEEDEDLEEGFSELEGPTASGAILEDNGGDDNDDELISGLELSEEESSDDGMQGTQNELEVLDNETVVAEKVSSRQMDTLALACSILDAPLILLASFLDK</sequence>
<keyword evidence="3" id="KW-1185">Reference proteome</keyword>
<dbReference type="AlphaFoldDB" id="A0AAD2AJ45"/>
<dbReference type="EMBL" id="OU503057">
    <property type="protein sequence ID" value="CAI9786465.1"/>
    <property type="molecule type" value="Genomic_DNA"/>
</dbReference>
<reference evidence="2" key="1">
    <citation type="submission" date="2023-05" db="EMBL/GenBank/DDBJ databases">
        <authorList>
            <person name="Huff M."/>
        </authorList>
    </citation>
    <scope>NUCLEOTIDE SEQUENCE</scope>
</reference>
<dbReference type="Proteomes" id="UP000834106">
    <property type="component" value="Chromosome 22"/>
</dbReference>